<proteinExistence type="predicted"/>
<dbReference type="AlphaFoldDB" id="A0A1A9LIM2"/>
<evidence type="ECO:0000313" key="2">
    <source>
        <dbReference type="EMBL" id="OAD92776.1"/>
    </source>
</evidence>
<feature type="chain" id="PRO_5008392336" description="Outer membrane protein beta-barrel domain-containing protein" evidence="1">
    <location>
        <begin position="21"/>
        <end position="218"/>
    </location>
</feature>
<keyword evidence="3" id="KW-1185">Reference proteome</keyword>
<evidence type="ECO:0000313" key="3">
    <source>
        <dbReference type="Proteomes" id="UP000077552"/>
    </source>
</evidence>
<reference evidence="2 3" key="1">
    <citation type="submission" date="2016-05" db="EMBL/GenBank/DDBJ databases">
        <title>Genome sequencing of Vitellibacter soesokkakensis RSSK-12.</title>
        <authorList>
            <person name="Thevarajoo S."/>
            <person name="Selvaratnam C."/>
            <person name="Goh K.M."/>
            <person name="Chan K.-G."/>
            <person name="Chong C.S."/>
        </authorList>
    </citation>
    <scope>NUCLEOTIDE SEQUENCE [LARGE SCALE GENOMIC DNA]</scope>
    <source>
        <strain evidence="2 3">RSSK-12</strain>
    </source>
</reference>
<accession>A0A1A9LIM2</accession>
<dbReference type="Proteomes" id="UP000077552">
    <property type="component" value="Unassembled WGS sequence"/>
</dbReference>
<evidence type="ECO:0000256" key="1">
    <source>
        <dbReference type="SAM" id="SignalP"/>
    </source>
</evidence>
<gene>
    <name evidence="2" type="ORF">A7A78_02385</name>
</gene>
<sequence>MFLNIKTLILALVFSTAVVAQETGGTENTESNTQQDQKGPGRNVGNIEFGPYFPIAFGDNFVTNGMDLKMGGRLSLKVNAFKDFYVGPYFSFFKGNVTDRELLGNYSHTTNYVVGGILGYEKHINKFDISLGLGVGAASYNNRGSGDGFRDTATAVWLNPEVSYRFTTYLGFYVAPEIRHDFMNIDVPAELEDTFKGANYLNISIGLRINLGTAYKYL</sequence>
<organism evidence="2 3">
    <name type="scientific">Aequorivita soesokkakensis</name>
    <dbReference type="NCBI Taxonomy" id="1385699"/>
    <lineage>
        <taxon>Bacteria</taxon>
        <taxon>Pseudomonadati</taxon>
        <taxon>Bacteroidota</taxon>
        <taxon>Flavobacteriia</taxon>
        <taxon>Flavobacteriales</taxon>
        <taxon>Flavobacteriaceae</taxon>
        <taxon>Aequorivita</taxon>
    </lineage>
</organism>
<name>A0A1A9LIM2_9FLAO</name>
<feature type="signal peptide" evidence="1">
    <location>
        <begin position="1"/>
        <end position="20"/>
    </location>
</feature>
<keyword evidence="1" id="KW-0732">Signal</keyword>
<dbReference type="EMBL" id="LXIE01000001">
    <property type="protein sequence ID" value="OAD92776.1"/>
    <property type="molecule type" value="Genomic_DNA"/>
</dbReference>
<evidence type="ECO:0008006" key="4">
    <source>
        <dbReference type="Google" id="ProtNLM"/>
    </source>
</evidence>
<protein>
    <recommendedName>
        <fullName evidence="4">Outer membrane protein beta-barrel domain-containing protein</fullName>
    </recommendedName>
</protein>
<comment type="caution">
    <text evidence="2">The sequence shown here is derived from an EMBL/GenBank/DDBJ whole genome shotgun (WGS) entry which is preliminary data.</text>
</comment>
<dbReference type="STRING" id="1385699.A7A78_02385"/>